<dbReference type="RefSeq" id="WP_069967336.1">
    <property type="nucleotide sequence ID" value="NZ_CM124774.1"/>
</dbReference>
<dbReference type="Pfam" id="PF13301">
    <property type="entry name" value="DUF4079"/>
    <property type="match status" value="1"/>
</dbReference>
<feature type="transmembrane region" description="Helical" evidence="1">
    <location>
        <begin position="92"/>
        <end position="111"/>
    </location>
</feature>
<gene>
    <name evidence="2" type="ORF">BH720_11445</name>
</gene>
<dbReference type="STRING" id="1781255.BH720_11445"/>
<reference evidence="2" key="1">
    <citation type="submission" date="2016-09" db="EMBL/GenBank/DDBJ databases">
        <title>Draft genome of thermotolerant cyanobacterium Desertifilum sp. strain IPPAS B-1220.</title>
        <authorList>
            <person name="Sinetova M.A."/>
            <person name="Bolakhan K."/>
            <person name="Zayadan B.K."/>
            <person name="Mironov K.S."/>
            <person name="Ustinova V."/>
            <person name="Kupriyanova E.V."/>
            <person name="Sidorov R.A."/>
            <person name="Skrypnik A.N."/>
            <person name="Gogoleva N.E."/>
            <person name="Gogolev Y.V."/>
            <person name="Los D.A."/>
        </authorList>
    </citation>
    <scope>NUCLEOTIDE SEQUENCE [LARGE SCALE GENOMIC DNA]</scope>
    <source>
        <strain evidence="2">IPPAS B-1220</strain>
    </source>
</reference>
<proteinExistence type="predicted"/>
<sequence length="233" mass="26375">METQDILALIHPAIAVTVVFPILGITLYQAWRTRQRRLETQAGEKSKIPPIVGPEHYRVGQWLTGSVIGITLIAFAYSIFVKRNPFAGDNPFSGIFIVFIFAATLASLVFLYQARPKIWRAVFATLTGAGLVVLGLQDGVFRRDDEWFISHFYYGMAAALLMVFSVAIAQDIYQDRSQRWRLTHIILNCFALLLFLGQGFTGSRDLLEIPLSWQAPHVYQCDWQNRTCPPPPQ</sequence>
<keyword evidence="1" id="KW-0812">Transmembrane</keyword>
<feature type="transmembrane region" description="Helical" evidence="1">
    <location>
        <begin position="62"/>
        <end position="80"/>
    </location>
</feature>
<comment type="caution">
    <text evidence="2">The sequence shown here is derived from an EMBL/GenBank/DDBJ whole genome shotgun (WGS) entry which is preliminary data.</text>
</comment>
<organism evidence="2">
    <name type="scientific">Desertifilum tharense IPPAS B-1220</name>
    <dbReference type="NCBI Taxonomy" id="1781255"/>
    <lineage>
        <taxon>Bacteria</taxon>
        <taxon>Bacillati</taxon>
        <taxon>Cyanobacteriota</taxon>
        <taxon>Cyanophyceae</taxon>
        <taxon>Desertifilales</taxon>
        <taxon>Desertifilaceae</taxon>
        <taxon>Desertifilum</taxon>
    </lineage>
</organism>
<keyword evidence="1" id="KW-0472">Membrane</keyword>
<feature type="transmembrane region" description="Helical" evidence="1">
    <location>
        <begin position="118"/>
        <end position="136"/>
    </location>
</feature>
<evidence type="ECO:0008006" key="3">
    <source>
        <dbReference type="Google" id="ProtNLM"/>
    </source>
</evidence>
<protein>
    <recommendedName>
        <fullName evidence="3">DUF4079 domain-containing protein</fullName>
    </recommendedName>
</protein>
<feature type="transmembrane region" description="Helical" evidence="1">
    <location>
        <begin position="181"/>
        <end position="200"/>
    </location>
</feature>
<name>A0A1E5QKF7_9CYAN</name>
<dbReference type="InterPro" id="IPR025067">
    <property type="entry name" value="DUF4079"/>
</dbReference>
<dbReference type="OrthoDB" id="507684at2"/>
<evidence type="ECO:0000313" key="2">
    <source>
        <dbReference type="EMBL" id="OEJ75074.1"/>
    </source>
</evidence>
<dbReference type="AlphaFoldDB" id="A0A1E5QKF7"/>
<feature type="transmembrane region" description="Helical" evidence="1">
    <location>
        <begin position="148"/>
        <end position="169"/>
    </location>
</feature>
<feature type="transmembrane region" description="Helical" evidence="1">
    <location>
        <begin position="6"/>
        <end position="28"/>
    </location>
</feature>
<dbReference type="EMBL" id="MJGC01000054">
    <property type="protein sequence ID" value="OEJ75074.1"/>
    <property type="molecule type" value="Genomic_DNA"/>
</dbReference>
<accession>A0A1E5QKF7</accession>
<evidence type="ECO:0000256" key="1">
    <source>
        <dbReference type="SAM" id="Phobius"/>
    </source>
</evidence>
<keyword evidence="1" id="KW-1133">Transmembrane helix</keyword>